<sequence>MRCIKGHEWCATLENVKNRDTWEIISKYLGPPSKIRRPNFLKISEYPFGLELDIYYPEYSFAIKVQGQQHEKYIDFSHRKDPKNFIKQQEWDQLKKELCEKNWIVLSHIWYYEDPYTIIPEHL</sequence>
<evidence type="ECO:0000313" key="1">
    <source>
        <dbReference type="EMBL" id="KAF0510057.1"/>
    </source>
</evidence>
<name>A0A8H4ALF9_GIGMA</name>
<dbReference type="AlphaFoldDB" id="A0A8H4ALF9"/>
<proteinExistence type="predicted"/>
<reference evidence="1 2" key="1">
    <citation type="journal article" date="2019" name="Environ. Microbiol.">
        <title>At the nexus of three kingdoms: the genome of the mycorrhizal fungus Gigaspora margarita provides insights into plant, endobacterial and fungal interactions.</title>
        <authorList>
            <person name="Venice F."/>
            <person name="Ghignone S."/>
            <person name="Salvioli di Fossalunga A."/>
            <person name="Amselem J."/>
            <person name="Novero M."/>
            <person name="Xianan X."/>
            <person name="Sedzielewska Toro K."/>
            <person name="Morin E."/>
            <person name="Lipzen A."/>
            <person name="Grigoriev I.V."/>
            <person name="Henrissat B."/>
            <person name="Martin F.M."/>
            <person name="Bonfante P."/>
        </authorList>
    </citation>
    <scope>NUCLEOTIDE SEQUENCE [LARGE SCALE GENOMIC DNA]</scope>
    <source>
        <strain evidence="1 2">BEG34</strain>
    </source>
</reference>
<dbReference type="Gene3D" id="3.40.960.10">
    <property type="entry name" value="VSR Endonuclease"/>
    <property type="match status" value="1"/>
</dbReference>
<protein>
    <submittedName>
        <fullName evidence="1">Uncharacterized protein</fullName>
    </submittedName>
</protein>
<dbReference type="OrthoDB" id="2422501at2759"/>
<dbReference type="Proteomes" id="UP000439903">
    <property type="component" value="Unassembled WGS sequence"/>
</dbReference>
<comment type="caution">
    <text evidence="1">The sequence shown here is derived from an EMBL/GenBank/DDBJ whole genome shotgun (WGS) entry which is preliminary data.</text>
</comment>
<gene>
    <name evidence="1" type="ORF">F8M41_018517</name>
</gene>
<evidence type="ECO:0000313" key="2">
    <source>
        <dbReference type="Proteomes" id="UP000439903"/>
    </source>
</evidence>
<dbReference type="EMBL" id="WTPW01000451">
    <property type="protein sequence ID" value="KAF0510057.1"/>
    <property type="molecule type" value="Genomic_DNA"/>
</dbReference>
<organism evidence="1 2">
    <name type="scientific">Gigaspora margarita</name>
    <dbReference type="NCBI Taxonomy" id="4874"/>
    <lineage>
        <taxon>Eukaryota</taxon>
        <taxon>Fungi</taxon>
        <taxon>Fungi incertae sedis</taxon>
        <taxon>Mucoromycota</taxon>
        <taxon>Glomeromycotina</taxon>
        <taxon>Glomeromycetes</taxon>
        <taxon>Diversisporales</taxon>
        <taxon>Gigasporaceae</taxon>
        <taxon>Gigaspora</taxon>
    </lineage>
</organism>
<keyword evidence="2" id="KW-1185">Reference proteome</keyword>
<accession>A0A8H4ALF9</accession>